<accession>A0A1T4PKR4</accession>
<evidence type="ECO:0008006" key="3">
    <source>
        <dbReference type="Google" id="ProtNLM"/>
    </source>
</evidence>
<protein>
    <recommendedName>
        <fullName evidence="3">Homeodomain-like domain-containing protein</fullName>
    </recommendedName>
</protein>
<dbReference type="Proteomes" id="UP000190888">
    <property type="component" value="Unassembled WGS sequence"/>
</dbReference>
<dbReference type="AlphaFoldDB" id="A0A1T4PKR4"/>
<dbReference type="RefSeq" id="WP_078831643.1">
    <property type="nucleotide sequence ID" value="NZ_FUWH01000006.1"/>
</dbReference>
<evidence type="ECO:0000313" key="1">
    <source>
        <dbReference type="EMBL" id="SJZ92184.1"/>
    </source>
</evidence>
<name>A0A1T4PKR4_9BACT</name>
<gene>
    <name evidence="1" type="ORF">SAMN04488132_10663</name>
</gene>
<keyword evidence="2" id="KW-1185">Reference proteome</keyword>
<sequence length="70" mass="7741">MAIIDITKDIRYKQGIAAAFEKGKKSGIREIQEMIVIKLLATPGHTLPGIAKMLGVSILFVDRVRKEMMG</sequence>
<proteinExistence type="predicted"/>
<dbReference type="EMBL" id="FUWH01000006">
    <property type="protein sequence ID" value="SJZ92184.1"/>
    <property type="molecule type" value="Genomic_DNA"/>
</dbReference>
<reference evidence="1 2" key="1">
    <citation type="submission" date="2017-02" db="EMBL/GenBank/DDBJ databases">
        <authorList>
            <person name="Peterson S.W."/>
        </authorList>
    </citation>
    <scope>NUCLEOTIDE SEQUENCE [LARGE SCALE GENOMIC DNA]</scope>
    <source>
        <strain evidence="1 2">DSM 22335</strain>
    </source>
</reference>
<dbReference type="STRING" id="413434.SAMN04488132_10663"/>
<evidence type="ECO:0000313" key="2">
    <source>
        <dbReference type="Proteomes" id="UP000190888"/>
    </source>
</evidence>
<organism evidence="1 2">
    <name type="scientific">Sediminibacterium ginsengisoli</name>
    <dbReference type="NCBI Taxonomy" id="413434"/>
    <lineage>
        <taxon>Bacteria</taxon>
        <taxon>Pseudomonadati</taxon>
        <taxon>Bacteroidota</taxon>
        <taxon>Chitinophagia</taxon>
        <taxon>Chitinophagales</taxon>
        <taxon>Chitinophagaceae</taxon>
        <taxon>Sediminibacterium</taxon>
    </lineage>
</organism>